<protein>
    <submittedName>
        <fullName evidence="1">Uncharacterized protein</fullName>
    </submittedName>
</protein>
<dbReference type="RefSeq" id="WP_035624922.1">
    <property type="nucleotide sequence ID" value="NZ_JBEWQG010000006.1"/>
</dbReference>
<dbReference type="eggNOG" id="ENOG50340A7">
    <property type="taxonomic scope" value="Bacteria"/>
</dbReference>
<dbReference type="STRING" id="991.IW20_17385"/>
<accession>A0A086AAY3</accession>
<comment type="caution">
    <text evidence="1">The sequence shown here is derived from an EMBL/GenBank/DDBJ whole genome shotgun (WGS) entry which is preliminary data.</text>
</comment>
<gene>
    <name evidence="2" type="ORF">B0A62_20355</name>
    <name evidence="1" type="ORF">IW20_17385</name>
</gene>
<dbReference type="EMBL" id="JPRM01000027">
    <property type="protein sequence ID" value="KFF13847.1"/>
    <property type="molecule type" value="Genomic_DNA"/>
</dbReference>
<evidence type="ECO:0000313" key="3">
    <source>
        <dbReference type="Proteomes" id="UP000028712"/>
    </source>
</evidence>
<dbReference type="OrthoDB" id="1344361at2"/>
<evidence type="ECO:0000313" key="2">
    <source>
        <dbReference type="EMBL" id="OXA89895.1"/>
    </source>
</evidence>
<reference evidence="2 4" key="2">
    <citation type="submission" date="2016-11" db="EMBL/GenBank/DDBJ databases">
        <title>Whole genomes of Flavobacteriaceae.</title>
        <authorList>
            <person name="Stine C."/>
            <person name="Li C."/>
            <person name="Tadesse D."/>
        </authorList>
    </citation>
    <scope>NUCLEOTIDE SEQUENCE [LARGE SCALE GENOMIC DNA]</scope>
    <source>
        <strain evidence="2 4">ATCC 29551</strain>
    </source>
</reference>
<organism evidence="1 3">
    <name type="scientific">Flavobacterium hydatis</name>
    <name type="common">Cytophaga aquatilis</name>
    <dbReference type="NCBI Taxonomy" id="991"/>
    <lineage>
        <taxon>Bacteria</taxon>
        <taxon>Pseudomonadati</taxon>
        <taxon>Bacteroidota</taxon>
        <taxon>Flavobacteriia</taxon>
        <taxon>Flavobacteriales</taxon>
        <taxon>Flavobacteriaceae</taxon>
        <taxon>Flavobacterium</taxon>
    </lineage>
</organism>
<reference evidence="1 3" key="1">
    <citation type="submission" date="2014-07" db="EMBL/GenBank/DDBJ databases">
        <title>Genome of Flavobacterium hydatis DSM 2063.</title>
        <authorList>
            <person name="Pipes S.E."/>
            <person name="Stropko S.J."/>
            <person name="Newman J.D."/>
        </authorList>
    </citation>
    <scope>NUCLEOTIDE SEQUENCE [LARGE SCALE GENOMIC DNA]</scope>
    <source>
        <strain evidence="1 3">DSM 2063</strain>
    </source>
</reference>
<sequence length="224" mass="26300">MKTTMVIILGIISQICFGQNCGCNKQRQLNEIISCKKTIFKNGAKIYRQFNCDSSWVVFESKAAKKKILFSLDRELIELTERLGYSSWTEYKKAFIIENRLVSGCCDPPEFILFDKNDGRKIAEIGREIYHSEIEEYPYFISIDKEKGTFLSFLNLETNRIFRINLPKGRIEETLKYANSIFPESLFEKGEIKNGIFEIKYKYKKREKDNWSIGKVIVDLNKYK</sequence>
<evidence type="ECO:0000313" key="1">
    <source>
        <dbReference type="EMBL" id="KFF13847.1"/>
    </source>
</evidence>
<dbReference type="AlphaFoldDB" id="A0A086AAY3"/>
<keyword evidence="4" id="KW-1185">Reference proteome</keyword>
<proteinExistence type="predicted"/>
<dbReference type="Proteomes" id="UP000028712">
    <property type="component" value="Unassembled WGS sequence"/>
</dbReference>
<evidence type="ECO:0000313" key="4">
    <source>
        <dbReference type="Proteomes" id="UP000198424"/>
    </source>
</evidence>
<dbReference type="EMBL" id="MUGY01000029">
    <property type="protein sequence ID" value="OXA89895.1"/>
    <property type="molecule type" value="Genomic_DNA"/>
</dbReference>
<dbReference type="Proteomes" id="UP000198424">
    <property type="component" value="Unassembled WGS sequence"/>
</dbReference>
<name>A0A086AAY3_FLAHY</name>